<name>A0ABR3P394_9PEZI</name>
<accession>A0ABR3P394</accession>
<organism evidence="6 7">
    <name type="scientific">Neodothiora populina</name>
    <dbReference type="NCBI Taxonomy" id="2781224"/>
    <lineage>
        <taxon>Eukaryota</taxon>
        <taxon>Fungi</taxon>
        <taxon>Dikarya</taxon>
        <taxon>Ascomycota</taxon>
        <taxon>Pezizomycotina</taxon>
        <taxon>Dothideomycetes</taxon>
        <taxon>Dothideomycetidae</taxon>
        <taxon>Dothideales</taxon>
        <taxon>Dothioraceae</taxon>
        <taxon>Neodothiora</taxon>
    </lineage>
</organism>
<dbReference type="SUPFAM" id="SSF47973">
    <property type="entry name" value="Ribosomal protein S7"/>
    <property type="match status" value="1"/>
</dbReference>
<evidence type="ECO:0000259" key="5">
    <source>
        <dbReference type="Pfam" id="PF00177"/>
    </source>
</evidence>
<feature type="compositionally biased region" description="Low complexity" evidence="4">
    <location>
        <begin position="169"/>
        <end position="192"/>
    </location>
</feature>
<dbReference type="InterPro" id="IPR023798">
    <property type="entry name" value="Ribosomal_uS7_dom"/>
</dbReference>
<dbReference type="PANTHER" id="PTHR11205">
    <property type="entry name" value="RIBOSOMAL PROTEIN S7"/>
    <property type="match status" value="1"/>
</dbReference>
<dbReference type="EMBL" id="JBFMKM010000016">
    <property type="protein sequence ID" value="KAL1297188.1"/>
    <property type="molecule type" value="Genomic_DNA"/>
</dbReference>
<feature type="compositionally biased region" description="Polar residues" evidence="4">
    <location>
        <begin position="158"/>
        <end position="168"/>
    </location>
</feature>
<evidence type="ECO:0000313" key="7">
    <source>
        <dbReference type="Proteomes" id="UP001562354"/>
    </source>
</evidence>
<reference evidence="6 7" key="1">
    <citation type="submission" date="2024-07" db="EMBL/GenBank/DDBJ databases">
        <title>Draft sequence of the Neodothiora populina.</title>
        <authorList>
            <person name="Drown D.D."/>
            <person name="Schuette U.S."/>
            <person name="Buechlein A.B."/>
            <person name="Rusch D.R."/>
            <person name="Winton L.W."/>
            <person name="Adams G.A."/>
        </authorList>
    </citation>
    <scope>NUCLEOTIDE SEQUENCE [LARGE SCALE GENOMIC DNA]</scope>
    <source>
        <strain evidence="6 7">CPC 39397</strain>
    </source>
</reference>
<dbReference type="RefSeq" id="XP_069196870.1">
    <property type="nucleotide sequence ID" value="XM_069344443.1"/>
</dbReference>
<keyword evidence="7" id="KW-1185">Reference proteome</keyword>
<keyword evidence="2" id="KW-0689">Ribosomal protein</keyword>
<feature type="compositionally biased region" description="Polar residues" evidence="4">
    <location>
        <begin position="117"/>
        <end position="131"/>
    </location>
</feature>
<evidence type="ECO:0000256" key="1">
    <source>
        <dbReference type="ARBA" id="ARBA00007151"/>
    </source>
</evidence>
<sequence>MPPRINLLSQALAYRPRAGVAAQTLRPLTQQQQSQQCNRRTYASDPSRDLPVADKSEPAGPNMHQQEHVSEEAAKMANITGGEGPDLSQGTPVQDLLKNDPEAQKHAPQVLKDSIKKNQTPPKPQTRTFSTYARRRQEVEAGQASGRPAASLDPPVFSMSSVSETQQNSIASASSQSSSSQPSSSPFAAAESLEGEAEAEAEGSNSLVARGHKFPLPTLPLPSNAHKDYRYDPVVKQVTNLLMRDGKLSVAQKNMSLILQHLRTAPAPTYNPARPLLPGAPPASHLPLNPTLYLTLALDSIAPLLRIRSQRGAAGGGVALQIPVPLGLRQRRRQAMTWILDSASKRKSRGSGNAMFATRVAEEIVAVVEGKSSAWEKRTGVHKLATTARSNLTFGKGGRR</sequence>
<dbReference type="InterPro" id="IPR036823">
    <property type="entry name" value="Ribosomal_uS7_dom_sf"/>
</dbReference>
<dbReference type="Gene3D" id="1.10.455.10">
    <property type="entry name" value="Ribosomal protein S7 domain"/>
    <property type="match status" value="1"/>
</dbReference>
<comment type="similarity">
    <text evidence="1">Belongs to the universal ribosomal protein uS7 family.</text>
</comment>
<protein>
    <recommendedName>
        <fullName evidence="5">Small ribosomal subunit protein uS7 domain-containing protein</fullName>
    </recommendedName>
</protein>
<dbReference type="InterPro" id="IPR047988">
    <property type="entry name" value="Ribosomal_uS7m_fungi"/>
</dbReference>
<dbReference type="Pfam" id="PF00177">
    <property type="entry name" value="Ribosomal_S7"/>
    <property type="match status" value="1"/>
</dbReference>
<gene>
    <name evidence="6" type="ORF">AAFC00_004760</name>
</gene>
<feature type="region of interest" description="Disordered" evidence="4">
    <location>
        <begin position="26"/>
        <end position="204"/>
    </location>
</feature>
<dbReference type="GeneID" id="95978460"/>
<evidence type="ECO:0000256" key="2">
    <source>
        <dbReference type="ARBA" id="ARBA00022980"/>
    </source>
</evidence>
<evidence type="ECO:0000313" key="6">
    <source>
        <dbReference type="EMBL" id="KAL1297188.1"/>
    </source>
</evidence>
<evidence type="ECO:0000256" key="4">
    <source>
        <dbReference type="SAM" id="MobiDB-lite"/>
    </source>
</evidence>
<dbReference type="InterPro" id="IPR000235">
    <property type="entry name" value="Ribosomal_uS7"/>
</dbReference>
<feature type="compositionally biased region" description="Basic and acidic residues" evidence="4">
    <location>
        <begin position="46"/>
        <end position="57"/>
    </location>
</feature>
<dbReference type="CDD" id="cd14868">
    <property type="entry name" value="uS7_Mitochondria_Fungi"/>
    <property type="match status" value="1"/>
</dbReference>
<feature type="compositionally biased region" description="Basic and acidic residues" evidence="4">
    <location>
        <begin position="65"/>
        <end position="74"/>
    </location>
</feature>
<dbReference type="Proteomes" id="UP001562354">
    <property type="component" value="Unassembled WGS sequence"/>
</dbReference>
<comment type="caution">
    <text evidence="6">The sequence shown here is derived from an EMBL/GenBank/DDBJ whole genome shotgun (WGS) entry which is preliminary data.</text>
</comment>
<proteinExistence type="inferred from homology"/>
<keyword evidence="3" id="KW-0687">Ribonucleoprotein</keyword>
<feature type="domain" description="Small ribosomal subunit protein uS7" evidence="5">
    <location>
        <begin position="229"/>
        <end position="389"/>
    </location>
</feature>
<evidence type="ECO:0000256" key="3">
    <source>
        <dbReference type="ARBA" id="ARBA00023274"/>
    </source>
</evidence>